<dbReference type="OrthoDB" id="798979at2"/>
<name>A0A839SB61_9SPHI</name>
<comment type="caution">
    <text evidence="2">The sequence shown here is derived from an EMBL/GenBank/DDBJ whole genome shotgun (WGS) entry which is preliminary data.</text>
</comment>
<evidence type="ECO:0008006" key="4">
    <source>
        <dbReference type="Google" id="ProtNLM"/>
    </source>
</evidence>
<dbReference type="AlphaFoldDB" id="A0A839SB61"/>
<reference evidence="2" key="1">
    <citation type="submission" date="2020-08" db="EMBL/GenBank/DDBJ databases">
        <title>Genomic Encyclopedia of Type Strains, Phase III (KMG-III): the genomes of soil and plant-associated and newly described type strains.</title>
        <authorList>
            <person name="Whitman W."/>
        </authorList>
    </citation>
    <scope>NUCLEOTIDE SEQUENCE [LARGE SCALE GENOMIC DNA]</scope>
    <source>
        <strain evidence="2">CECT 8628</strain>
    </source>
</reference>
<organism evidence="2 3">
    <name type="scientific">Mucilaginibacter gotjawali</name>
    <dbReference type="NCBI Taxonomy" id="1550579"/>
    <lineage>
        <taxon>Bacteria</taxon>
        <taxon>Pseudomonadati</taxon>
        <taxon>Bacteroidota</taxon>
        <taxon>Sphingobacteriia</taxon>
        <taxon>Sphingobacteriales</taxon>
        <taxon>Sphingobacteriaceae</taxon>
        <taxon>Mucilaginibacter</taxon>
    </lineage>
</organism>
<sequence>MEEKDKSKIRLNAKKSLPTNQMPPEWQIELGKKELQNIAGNQTELINWTEAKRQFRL</sequence>
<evidence type="ECO:0000313" key="3">
    <source>
        <dbReference type="Proteomes" id="UP000539265"/>
    </source>
</evidence>
<evidence type="ECO:0000256" key="1">
    <source>
        <dbReference type="SAM" id="MobiDB-lite"/>
    </source>
</evidence>
<dbReference type="RefSeq" id="WP_157750740.1">
    <property type="nucleotide sequence ID" value="NZ_AP017313.1"/>
</dbReference>
<proteinExistence type="predicted"/>
<feature type="region of interest" description="Disordered" evidence="1">
    <location>
        <begin position="1"/>
        <end position="24"/>
    </location>
</feature>
<protein>
    <recommendedName>
        <fullName evidence="4">Addiction module component</fullName>
    </recommendedName>
</protein>
<accession>A0A839SB61</accession>
<dbReference type="Proteomes" id="UP000539265">
    <property type="component" value="Unassembled WGS sequence"/>
</dbReference>
<keyword evidence="3" id="KW-1185">Reference proteome</keyword>
<dbReference type="EMBL" id="JACHWX010000002">
    <property type="protein sequence ID" value="MBB3054818.1"/>
    <property type="molecule type" value="Genomic_DNA"/>
</dbReference>
<evidence type="ECO:0000313" key="2">
    <source>
        <dbReference type="EMBL" id="MBB3054818.1"/>
    </source>
</evidence>
<gene>
    <name evidence="2" type="ORF">FHS11_001228</name>
</gene>